<dbReference type="InterPro" id="IPR011042">
    <property type="entry name" value="6-blade_b-propeller_TolB-like"/>
</dbReference>
<dbReference type="InterPro" id="IPR010620">
    <property type="entry name" value="SBBP_repeat"/>
</dbReference>
<proteinExistence type="predicted"/>
<sequence length="839" mass="96144">MIMNTLKKEEVLRGIPLSFEKNCGYIDKDIKYSIRTKEYNALFLENQIVLCLMEKNKNLVNKSEENIRFYQKLKQLIITNKLFKKPKEVEAHILKINLNNSYNSKLEIKGQDKLNANITYQKGNDESNWIKNIEAFKRLIYKEIYKSIDLVYYEKDKRLAYDFIVKSGANPKDIRLTIENNSNIKLNKEGDLEIKVNNSKVLMRKPKAYQIIEDKTVEVESKFILSGRDISFQIGKYNTNIDLIIDPILIYETYLGGNDEDNSNSIAVDEEENIYITGRIFSIDFPLKNPIEIYKPSWNIFVSKINKYGKIVFSTYLGGRGIDEGTSIAIDDEQSIYITGNTNSDDFPVKNQIYDYSKGFDVFICKIRIKKDEITSEEIGELVFSTYLGGYEDDYSNSIYLDSDKNVYVTGGTYSEDFPLVNQIGNTIGKGDIFISKIKINEREGQIGELLFSTTLGSQVGLGKSIYVDDNKNIYVAGYALSSGFPLINQIHTFDGSKNIYLIKINPNDLTNKIKFATYISEYSYEEANSIKVDKNENIYIAGYMIDTESKNRHAVVYKISNDYKILLSKKIEGDKEEVATALEIDEYKNIYVTGYTTSDDFILENELFYYNNKKDAFVLKIDLGGNIVFSTYLGGSGEDISSDITVDKKGCIYITGNTDSTDISRENKIQDYMDYGDIFVSKIEQGRYLKIGDINLVSRIKKNKISMHIAQNLTCYINDFHIENFGIKEEIKEMEVDLGEICTKLKVLAYYKEISIKPQISFSIALIKGNCCANKLKIYTLEEGYISEDVYFGCTSLNDDIPESDDFEVIISASYDIKDIDKNYYTFYISGIVGLLYR</sequence>
<dbReference type="EMBL" id="NOJZ02000003">
    <property type="protein sequence ID" value="RDY24344.1"/>
    <property type="molecule type" value="Genomic_DNA"/>
</dbReference>
<dbReference type="Pfam" id="PF06739">
    <property type="entry name" value="SBBP"/>
    <property type="match status" value="5"/>
</dbReference>
<accession>A0A371IV38</accession>
<dbReference type="InterPro" id="IPR052918">
    <property type="entry name" value="Motility_Chemotaxis_Reg"/>
</dbReference>
<dbReference type="SUPFAM" id="SSF101898">
    <property type="entry name" value="NHL repeat"/>
    <property type="match status" value="1"/>
</dbReference>
<name>A0A371IV38_9FIRM</name>
<keyword evidence="3" id="KW-1185">Reference proteome</keyword>
<reference evidence="2 3" key="1">
    <citation type="journal article" date="2017" name="Genome Announc.">
        <title>Draft Genome Sequence of Romboutsia maritimum sp. nov. Strain CCRI-22766(T), Isolated from Coastal Estuarine Mud.</title>
        <authorList>
            <person name="Maheux A.F."/>
            <person name="Boudreau D.K."/>
            <person name="Berube E."/>
            <person name="Boissinot M."/>
            <person name="Raymond F."/>
            <person name="Brodeur S."/>
            <person name="Corbeil J."/>
            <person name="Brightwell G."/>
            <person name="Broda D."/>
            <person name="Omar R.F."/>
            <person name="Bergeron M.G."/>
        </authorList>
    </citation>
    <scope>NUCLEOTIDE SEQUENCE [LARGE SCALE GENOMIC DNA]</scope>
    <source>
        <strain evidence="2 3">CCRI-22766</strain>
    </source>
</reference>
<dbReference type="PANTHER" id="PTHR35580:SF1">
    <property type="entry name" value="PHYTASE-LIKE DOMAIN-CONTAINING PROTEIN"/>
    <property type="match status" value="1"/>
</dbReference>
<evidence type="ECO:0000313" key="3">
    <source>
        <dbReference type="Proteomes" id="UP000243494"/>
    </source>
</evidence>
<dbReference type="InterPro" id="IPR057708">
    <property type="entry name" value="DUF7948"/>
</dbReference>
<evidence type="ECO:0000259" key="1">
    <source>
        <dbReference type="Pfam" id="PF25778"/>
    </source>
</evidence>
<dbReference type="Proteomes" id="UP000243494">
    <property type="component" value="Unassembled WGS sequence"/>
</dbReference>
<evidence type="ECO:0000313" key="2">
    <source>
        <dbReference type="EMBL" id="RDY24344.1"/>
    </source>
</evidence>
<protein>
    <recommendedName>
        <fullName evidence="1">DUF7948 domain-containing protein</fullName>
    </recommendedName>
</protein>
<dbReference type="Pfam" id="PF25778">
    <property type="entry name" value="DUF7948"/>
    <property type="match status" value="1"/>
</dbReference>
<dbReference type="Gene3D" id="2.120.10.30">
    <property type="entry name" value="TolB, C-terminal domain"/>
    <property type="match status" value="1"/>
</dbReference>
<organism evidence="2 3">
    <name type="scientific">Romboutsia maritimum</name>
    <dbReference type="NCBI Taxonomy" id="2020948"/>
    <lineage>
        <taxon>Bacteria</taxon>
        <taxon>Bacillati</taxon>
        <taxon>Bacillota</taxon>
        <taxon>Clostridia</taxon>
        <taxon>Peptostreptococcales</taxon>
        <taxon>Peptostreptococcaceae</taxon>
        <taxon>Romboutsia</taxon>
    </lineage>
</organism>
<gene>
    <name evidence="2" type="ORF">CHF27_003025</name>
</gene>
<comment type="caution">
    <text evidence="2">The sequence shown here is derived from an EMBL/GenBank/DDBJ whole genome shotgun (WGS) entry which is preliminary data.</text>
</comment>
<dbReference type="PANTHER" id="PTHR35580">
    <property type="entry name" value="CELL SURFACE GLYCOPROTEIN (S-LAYER PROTEIN)-LIKE PROTEIN"/>
    <property type="match status" value="1"/>
</dbReference>
<feature type="domain" description="DUF7948" evidence="1">
    <location>
        <begin position="19"/>
        <end position="248"/>
    </location>
</feature>
<dbReference type="AlphaFoldDB" id="A0A371IV38"/>